<dbReference type="SUPFAM" id="SSF54695">
    <property type="entry name" value="POZ domain"/>
    <property type="match status" value="1"/>
</dbReference>
<dbReference type="PANTHER" id="PTHR22743">
    <property type="entry name" value="MEPRIN/TRAF-LIKE MATH FAMILY-C.ELEGANS"/>
    <property type="match status" value="1"/>
</dbReference>
<sequence>MDTKEGTRNTPTLKFDKEDSAINDICLIVGGQKFYCSKLHLSHHSEYFRTMFNADFKEKTKREIHLRDVEKPKDFQAYLELINGVEWCINDENIHGLLHMASVWITPIVRSRCIEFLLNSEKKSVKELLELAEKYKMEELMVGAIAEIRDPHELSEAVPEDFSTLNDTTKNELLKKSMELLGVYDSNNYSENSSPAPQPNHSIHMEINAQNGAIVEVARPGGFYIQELDQHYRRQQQARAQHQQQLGAQYPNYMGYVNGYQFYPPQINYYPPQPQQQVPPQPGPTYPPFPNGNQGNIPAQQNMMHVVPNQQPQHNHRPAPAPVARQERTIPAVAQAFAQAVAQAVAQGQNPARAPAAQAAAPAAARAAAPAQAAQPQRQNQGQNR</sequence>
<dbReference type="Pfam" id="PF00651">
    <property type="entry name" value="BTB"/>
    <property type="match status" value="1"/>
</dbReference>
<dbReference type="AlphaFoldDB" id="A0A1I7TCL6"/>
<evidence type="ECO:0000256" key="1">
    <source>
        <dbReference type="SAM" id="MobiDB-lite"/>
    </source>
</evidence>
<dbReference type="eggNOG" id="ENOG502TEZ7">
    <property type="taxonomic scope" value="Eukaryota"/>
</dbReference>
<dbReference type="InterPro" id="IPR011333">
    <property type="entry name" value="SKP1/BTB/POZ_sf"/>
</dbReference>
<organism evidence="3 4">
    <name type="scientific">Caenorhabditis tropicalis</name>
    <dbReference type="NCBI Taxonomy" id="1561998"/>
    <lineage>
        <taxon>Eukaryota</taxon>
        <taxon>Metazoa</taxon>
        <taxon>Ecdysozoa</taxon>
        <taxon>Nematoda</taxon>
        <taxon>Chromadorea</taxon>
        <taxon>Rhabditida</taxon>
        <taxon>Rhabditina</taxon>
        <taxon>Rhabditomorpha</taxon>
        <taxon>Rhabditoidea</taxon>
        <taxon>Rhabditidae</taxon>
        <taxon>Peloderinae</taxon>
        <taxon>Caenorhabditis</taxon>
    </lineage>
</organism>
<keyword evidence="3" id="KW-1185">Reference proteome</keyword>
<feature type="region of interest" description="Disordered" evidence="1">
    <location>
        <begin position="343"/>
        <end position="385"/>
    </location>
</feature>
<dbReference type="InterPro" id="IPR052664">
    <property type="entry name" value="BTB-MATH_domain_protein"/>
</dbReference>
<dbReference type="Proteomes" id="UP000095282">
    <property type="component" value="Unplaced"/>
</dbReference>
<dbReference type="CDD" id="cd18186">
    <property type="entry name" value="BTB_POZ_ZBTB_KLHL-like"/>
    <property type="match status" value="1"/>
</dbReference>
<dbReference type="PANTHER" id="PTHR22743:SF165">
    <property type="entry name" value="BTB AND MATH DOMAIN CONTAINING-RELATED"/>
    <property type="match status" value="1"/>
</dbReference>
<accession>A0A1I7TCL6</accession>
<evidence type="ECO:0000313" key="4">
    <source>
        <dbReference type="WBParaSite" id="Csp11.Scaffold581.g4598.t1"/>
    </source>
</evidence>
<evidence type="ECO:0000259" key="2">
    <source>
        <dbReference type="PROSITE" id="PS50097"/>
    </source>
</evidence>
<name>A0A1I7TCL6_9PELO</name>
<proteinExistence type="predicted"/>
<dbReference type="STRING" id="1561998.A0A1I7TCL6"/>
<dbReference type="PROSITE" id="PS50097">
    <property type="entry name" value="BTB"/>
    <property type="match status" value="1"/>
</dbReference>
<dbReference type="WBParaSite" id="Csp11.Scaffold581.g4598.t1">
    <property type="protein sequence ID" value="Csp11.Scaffold581.g4598.t1"/>
    <property type="gene ID" value="Csp11.Scaffold581.g4598"/>
</dbReference>
<dbReference type="SMART" id="SM00225">
    <property type="entry name" value="BTB"/>
    <property type="match status" value="1"/>
</dbReference>
<reference evidence="4" key="1">
    <citation type="submission" date="2016-11" db="UniProtKB">
        <authorList>
            <consortium name="WormBaseParasite"/>
        </authorList>
    </citation>
    <scope>IDENTIFICATION</scope>
</reference>
<feature type="domain" description="BTB" evidence="2">
    <location>
        <begin position="23"/>
        <end position="82"/>
    </location>
</feature>
<evidence type="ECO:0000313" key="3">
    <source>
        <dbReference type="Proteomes" id="UP000095282"/>
    </source>
</evidence>
<dbReference type="InterPro" id="IPR000210">
    <property type="entry name" value="BTB/POZ_dom"/>
</dbReference>
<protein>
    <submittedName>
        <fullName evidence="4">BTB domain-containing protein</fullName>
    </submittedName>
</protein>
<dbReference type="Gene3D" id="3.30.710.10">
    <property type="entry name" value="Potassium Channel Kv1.1, Chain A"/>
    <property type="match status" value="1"/>
</dbReference>